<feature type="domain" description="Radical SAM core" evidence="5">
    <location>
        <begin position="30"/>
        <end position="258"/>
    </location>
</feature>
<dbReference type="SFLD" id="SFLDG01386">
    <property type="entry name" value="main_SPASM_domain-containing"/>
    <property type="match status" value="1"/>
</dbReference>
<dbReference type="SUPFAM" id="SSF102114">
    <property type="entry name" value="Radical SAM enzymes"/>
    <property type="match status" value="1"/>
</dbReference>
<evidence type="ECO:0000256" key="4">
    <source>
        <dbReference type="ARBA" id="ARBA00023014"/>
    </source>
</evidence>
<dbReference type="PROSITE" id="PS51918">
    <property type="entry name" value="RADICAL_SAM"/>
    <property type="match status" value="1"/>
</dbReference>
<dbReference type="NCBIfam" id="TIGR04269">
    <property type="entry name" value="SAM_SPASM_FxsB"/>
    <property type="match status" value="1"/>
</dbReference>
<protein>
    <recommendedName>
        <fullName evidence="5">Radical SAM core domain-containing protein</fullName>
    </recommendedName>
</protein>
<keyword evidence="4" id="KW-0411">Iron-sulfur</keyword>
<dbReference type="SFLD" id="SFLDG01067">
    <property type="entry name" value="SPASM/twitch_domain_containing"/>
    <property type="match status" value="1"/>
</dbReference>
<dbReference type="PANTHER" id="PTHR43273">
    <property type="entry name" value="ANAEROBIC SULFATASE-MATURATING ENZYME HOMOLOG ASLB-RELATED"/>
    <property type="match status" value="1"/>
</dbReference>
<dbReference type="CDD" id="cd01335">
    <property type="entry name" value="Radical_SAM"/>
    <property type="match status" value="1"/>
</dbReference>
<accession>A0A543J3Y7</accession>
<dbReference type="InterPro" id="IPR007197">
    <property type="entry name" value="rSAM"/>
</dbReference>
<name>A0A543J3Y7_9ACTN</name>
<dbReference type="GO" id="GO:0051536">
    <property type="term" value="F:iron-sulfur cluster binding"/>
    <property type="evidence" value="ECO:0007669"/>
    <property type="project" value="UniProtKB-KW"/>
</dbReference>
<evidence type="ECO:0000256" key="1">
    <source>
        <dbReference type="ARBA" id="ARBA00022691"/>
    </source>
</evidence>
<evidence type="ECO:0000313" key="7">
    <source>
        <dbReference type="Proteomes" id="UP000319213"/>
    </source>
</evidence>
<comment type="caution">
    <text evidence="6">The sequence shown here is derived from an EMBL/GenBank/DDBJ whole genome shotgun (WGS) entry which is preliminary data.</text>
</comment>
<evidence type="ECO:0000256" key="2">
    <source>
        <dbReference type="ARBA" id="ARBA00022723"/>
    </source>
</evidence>
<keyword evidence="1" id="KW-0949">S-adenosyl-L-methionine</keyword>
<dbReference type="InterPro" id="IPR013785">
    <property type="entry name" value="Aldolase_TIM"/>
</dbReference>
<proteinExistence type="predicted"/>
<sequence>MGRAGDGGTFGREWPATLDVGALLAEGWRPYPFREFVLKVHSRCNLACDYCYMYEMPDQSWRFRPRRMSREVIEQTAARIAEHVHAHGLDAVEVVLHGGEPLLAGVEHLGHVVRTIRAAVGGAARVGVRVQTNAVLLDERYLRLFDELGVRVGVSLDGDAEAQERHRRTPDGRGSHAAVTAGLRLLTGERYRHLFDRLLCTIDIRNDPVRTYEALLAWGPPTIDFLLPLANWERPPPGRAPGAAATPYADWLIAIFDRWYGTAPMPVRVRLFGEIMHLLLGGASTVESVGISPAATVVVETDGAIEQGSALKAAYPGAPATGLHVARDRFDQALALPGFAARQLGVAGQAARCRACPVGRVCGGGHFAHRYRRGTGFANPSVYCPDLFRLITHIRSRMQADLRGRAAVGRVAR</sequence>
<dbReference type="Pfam" id="PF04055">
    <property type="entry name" value="Radical_SAM"/>
    <property type="match status" value="1"/>
</dbReference>
<reference evidence="6 7" key="1">
    <citation type="submission" date="2019-06" db="EMBL/GenBank/DDBJ databases">
        <title>Sequencing the genomes of 1000 actinobacteria strains.</title>
        <authorList>
            <person name="Klenk H.-P."/>
        </authorList>
    </citation>
    <scope>NUCLEOTIDE SEQUENCE [LARGE SCALE GENOMIC DNA]</scope>
    <source>
        <strain evidence="6 7">DSM 43186</strain>
    </source>
</reference>
<gene>
    <name evidence="6" type="ORF">FHX40_4302</name>
</gene>
<keyword evidence="7" id="KW-1185">Reference proteome</keyword>
<evidence type="ECO:0000313" key="6">
    <source>
        <dbReference type="EMBL" id="TQM77537.1"/>
    </source>
</evidence>
<dbReference type="PANTHER" id="PTHR43273:SF8">
    <property type="entry name" value="RADICAL SAM DOMAIN PROTEIN"/>
    <property type="match status" value="1"/>
</dbReference>
<evidence type="ECO:0000256" key="3">
    <source>
        <dbReference type="ARBA" id="ARBA00023004"/>
    </source>
</evidence>
<dbReference type="InterPro" id="IPR026335">
    <property type="entry name" value="rSAM_SPASM_FxsB"/>
</dbReference>
<dbReference type="GO" id="GO:0046872">
    <property type="term" value="F:metal ion binding"/>
    <property type="evidence" value="ECO:0007669"/>
    <property type="project" value="UniProtKB-KW"/>
</dbReference>
<evidence type="ECO:0000259" key="5">
    <source>
        <dbReference type="PROSITE" id="PS51918"/>
    </source>
</evidence>
<keyword evidence="2" id="KW-0479">Metal-binding</keyword>
<dbReference type="AlphaFoldDB" id="A0A543J3Y7"/>
<dbReference type="SFLD" id="SFLDS00029">
    <property type="entry name" value="Radical_SAM"/>
    <property type="match status" value="1"/>
</dbReference>
<keyword evidence="3" id="KW-0408">Iron</keyword>
<dbReference type="InterPro" id="IPR058240">
    <property type="entry name" value="rSAM_sf"/>
</dbReference>
<organism evidence="6 7">
    <name type="scientific">Thermopolyspora flexuosa</name>
    <dbReference type="NCBI Taxonomy" id="103836"/>
    <lineage>
        <taxon>Bacteria</taxon>
        <taxon>Bacillati</taxon>
        <taxon>Actinomycetota</taxon>
        <taxon>Actinomycetes</taxon>
        <taxon>Streptosporangiales</taxon>
        <taxon>Streptosporangiaceae</taxon>
        <taxon>Thermopolyspora</taxon>
    </lineage>
</organism>
<dbReference type="Gene3D" id="3.20.20.70">
    <property type="entry name" value="Aldolase class I"/>
    <property type="match status" value="1"/>
</dbReference>
<dbReference type="InterPro" id="IPR023867">
    <property type="entry name" value="Sulphatase_maturase_rSAM"/>
</dbReference>
<dbReference type="Proteomes" id="UP000319213">
    <property type="component" value="Unassembled WGS sequence"/>
</dbReference>
<dbReference type="GO" id="GO:0016491">
    <property type="term" value="F:oxidoreductase activity"/>
    <property type="evidence" value="ECO:0007669"/>
    <property type="project" value="InterPro"/>
</dbReference>
<dbReference type="SFLD" id="SFLDG01072">
    <property type="entry name" value="dehydrogenase_like"/>
    <property type="match status" value="1"/>
</dbReference>
<dbReference type="EMBL" id="VFPQ01000001">
    <property type="protein sequence ID" value="TQM77537.1"/>
    <property type="molecule type" value="Genomic_DNA"/>
</dbReference>